<dbReference type="EMBL" id="GBRH01245387">
    <property type="protein sequence ID" value="JAD52508.1"/>
    <property type="molecule type" value="Transcribed_RNA"/>
</dbReference>
<accession>A0A0A9ARM3</accession>
<reference evidence="2" key="1">
    <citation type="submission" date="2014-09" db="EMBL/GenBank/DDBJ databases">
        <authorList>
            <person name="Magalhaes I.L.F."/>
            <person name="Oliveira U."/>
            <person name="Santos F.R."/>
            <person name="Vidigal T.H.D.A."/>
            <person name="Brescovit A.D."/>
            <person name="Santos A.J."/>
        </authorList>
    </citation>
    <scope>NUCLEOTIDE SEQUENCE</scope>
    <source>
        <tissue evidence="2">Shoot tissue taken approximately 20 cm above the soil surface</tissue>
    </source>
</reference>
<organism evidence="2">
    <name type="scientific">Arundo donax</name>
    <name type="common">Giant reed</name>
    <name type="synonym">Donax arundinaceus</name>
    <dbReference type="NCBI Taxonomy" id="35708"/>
    <lineage>
        <taxon>Eukaryota</taxon>
        <taxon>Viridiplantae</taxon>
        <taxon>Streptophyta</taxon>
        <taxon>Embryophyta</taxon>
        <taxon>Tracheophyta</taxon>
        <taxon>Spermatophyta</taxon>
        <taxon>Magnoliopsida</taxon>
        <taxon>Liliopsida</taxon>
        <taxon>Poales</taxon>
        <taxon>Poaceae</taxon>
        <taxon>PACMAD clade</taxon>
        <taxon>Arundinoideae</taxon>
        <taxon>Arundineae</taxon>
        <taxon>Arundo</taxon>
    </lineage>
</organism>
<evidence type="ECO:0000313" key="2">
    <source>
        <dbReference type="EMBL" id="JAD52508.1"/>
    </source>
</evidence>
<reference evidence="2" key="2">
    <citation type="journal article" date="2015" name="Data Brief">
        <title>Shoot transcriptome of the giant reed, Arundo donax.</title>
        <authorList>
            <person name="Barrero R.A."/>
            <person name="Guerrero F.D."/>
            <person name="Moolhuijzen P."/>
            <person name="Goolsby J.A."/>
            <person name="Tidwell J."/>
            <person name="Bellgard S.E."/>
            <person name="Bellgard M.I."/>
        </authorList>
    </citation>
    <scope>NUCLEOTIDE SEQUENCE</scope>
    <source>
        <tissue evidence="2">Shoot tissue taken approximately 20 cm above the soil surface</tissue>
    </source>
</reference>
<protein>
    <submittedName>
        <fullName evidence="2">Uncharacterized protein</fullName>
    </submittedName>
</protein>
<feature type="transmembrane region" description="Helical" evidence="1">
    <location>
        <begin position="24"/>
        <end position="47"/>
    </location>
</feature>
<proteinExistence type="predicted"/>
<dbReference type="AlphaFoldDB" id="A0A0A9ARM3"/>
<name>A0A0A9ARM3_ARUDO</name>
<keyword evidence="1" id="KW-0812">Transmembrane</keyword>
<keyword evidence="1" id="KW-1133">Transmembrane helix</keyword>
<evidence type="ECO:0000256" key="1">
    <source>
        <dbReference type="SAM" id="Phobius"/>
    </source>
</evidence>
<sequence length="48" mass="5278">MVTDVHAQVIPLVASYLILKTVTYYGSLFAGSWVVSLLTTRIAACYLE</sequence>
<keyword evidence="1" id="KW-0472">Membrane</keyword>